<dbReference type="KEGG" id="snep:Enr13x_11150"/>
<dbReference type="Proteomes" id="UP000319004">
    <property type="component" value="Chromosome"/>
</dbReference>
<accession>A0A518HKA0</accession>
<protein>
    <submittedName>
        <fullName evidence="1">Uncharacterized protein</fullName>
    </submittedName>
</protein>
<name>A0A518HKA0_9BACT</name>
<dbReference type="EMBL" id="CP037423">
    <property type="protein sequence ID" value="QDV41277.1"/>
    <property type="molecule type" value="Genomic_DNA"/>
</dbReference>
<keyword evidence="2" id="KW-1185">Reference proteome</keyword>
<evidence type="ECO:0000313" key="1">
    <source>
        <dbReference type="EMBL" id="QDV41277.1"/>
    </source>
</evidence>
<reference evidence="1 2" key="1">
    <citation type="submission" date="2019-03" db="EMBL/GenBank/DDBJ databases">
        <title>Deep-cultivation of Planctomycetes and their phenomic and genomic characterization uncovers novel biology.</title>
        <authorList>
            <person name="Wiegand S."/>
            <person name="Jogler M."/>
            <person name="Boedeker C."/>
            <person name="Pinto D."/>
            <person name="Vollmers J."/>
            <person name="Rivas-Marin E."/>
            <person name="Kohn T."/>
            <person name="Peeters S.H."/>
            <person name="Heuer A."/>
            <person name="Rast P."/>
            <person name="Oberbeckmann S."/>
            <person name="Bunk B."/>
            <person name="Jeske O."/>
            <person name="Meyerdierks A."/>
            <person name="Storesund J.E."/>
            <person name="Kallscheuer N."/>
            <person name="Luecker S."/>
            <person name="Lage O.M."/>
            <person name="Pohl T."/>
            <person name="Merkel B.J."/>
            <person name="Hornburger P."/>
            <person name="Mueller R.-W."/>
            <person name="Bruemmer F."/>
            <person name="Labrenz M."/>
            <person name="Spormann A.M."/>
            <person name="Op den Camp H."/>
            <person name="Overmann J."/>
            <person name="Amann R."/>
            <person name="Jetten M.S.M."/>
            <person name="Mascher T."/>
            <person name="Medema M.H."/>
            <person name="Devos D.P."/>
            <person name="Kaster A.-K."/>
            <person name="Ovreas L."/>
            <person name="Rohde M."/>
            <person name="Galperin M.Y."/>
            <person name="Jogler C."/>
        </authorList>
    </citation>
    <scope>NUCLEOTIDE SEQUENCE [LARGE SCALE GENOMIC DNA]</scope>
    <source>
        <strain evidence="1 2">Enr13</strain>
    </source>
</reference>
<dbReference type="RefSeq" id="WP_145385023.1">
    <property type="nucleotide sequence ID" value="NZ_CP037423.1"/>
</dbReference>
<dbReference type="AlphaFoldDB" id="A0A518HKA0"/>
<gene>
    <name evidence="1" type="ORF">Enr13x_11150</name>
</gene>
<proteinExistence type="predicted"/>
<evidence type="ECO:0000313" key="2">
    <source>
        <dbReference type="Proteomes" id="UP000319004"/>
    </source>
</evidence>
<organism evidence="1 2">
    <name type="scientific">Stieleria neptunia</name>
    <dbReference type="NCBI Taxonomy" id="2527979"/>
    <lineage>
        <taxon>Bacteria</taxon>
        <taxon>Pseudomonadati</taxon>
        <taxon>Planctomycetota</taxon>
        <taxon>Planctomycetia</taxon>
        <taxon>Pirellulales</taxon>
        <taxon>Pirellulaceae</taxon>
        <taxon>Stieleria</taxon>
    </lineage>
</organism>
<sequence length="94" mass="10428">MPTVPQQSHPRSATDSPNIVQRLAQAIGTAKEMGFEVRKIVLDDQLPGWCQIGPKKILFLDLTASTGEQLEQIDEIIASYCNQREARHEGRIAA</sequence>
<dbReference type="OrthoDB" id="281891at2"/>